<protein>
    <submittedName>
        <fullName evidence="1">Uncharacterized protein</fullName>
    </submittedName>
</protein>
<evidence type="ECO:0000313" key="2">
    <source>
        <dbReference type="Proteomes" id="UP001638806"/>
    </source>
</evidence>
<name>A0ACC4DDG0_PURLI</name>
<sequence>MDRAGGDDESTMGPVVVDDGGDGGWGRWCLFGGAAGQSATPPRSQVRPSPPLPRIASVVASTRGWLAAATTPDVLLPTANENGRLQRNGSLAQSRHSVEPPRRPQRSPTIFFLGFGLALQTRHDWLLYDACNCQSRFVPSNVAAAASRALPLPPACCSAKLNLHIMPAALQHAGEATPDGCATTNAGHDPALAALDWPAAPRSASCLEPRVNPACRPRSPLRSKARPPGRLAVDAVHADRCFVPAGSAMA</sequence>
<gene>
    <name evidence="1" type="ORF">ACCO45_013288</name>
</gene>
<reference evidence="1" key="1">
    <citation type="submission" date="2024-12" db="EMBL/GenBank/DDBJ databases">
        <title>Comparative genomics and development of molecular markers within Purpureocillium lilacinum and among Purpureocillium species.</title>
        <authorList>
            <person name="Yeh Z.-Y."/>
            <person name="Ni N.-T."/>
            <person name="Lo P.-H."/>
            <person name="Mushyakhwo K."/>
            <person name="Lin C.-F."/>
            <person name="Nai Y.-S."/>
        </authorList>
    </citation>
    <scope>NUCLEOTIDE SEQUENCE</scope>
    <source>
        <strain evidence="1">NCHU-NPUST-175</strain>
    </source>
</reference>
<organism evidence="1 2">
    <name type="scientific">Purpureocillium lilacinum</name>
    <name type="common">Paecilomyces lilacinus</name>
    <dbReference type="NCBI Taxonomy" id="33203"/>
    <lineage>
        <taxon>Eukaryota</taxon>
        <taxon>Fungi</taxon>
        <taxon>Dikarya</taxon>
        <taxon>Ascomycota</taxon>
        <taxon>Pezizomycotina</taxon>
        <taxon>Sordariomycetes</taxon>
        <taxon>Hypocreomycetidae</taxon>
        <taxon>Hypocreales</taxon>
        <taxon>Ophiocordycipitaceae</taxon>
        <taxon>Purpureocillium</taxon>
    </lineage>
</organism>
<evidence type="ECO:0000313" key="1">
    <source>
        <dbReference type="EMBL" id="KAL3953345.1"/>
    </source>
</evidence>
<proteinExistence type="predicted"/>
<comment type="caution">
    <text evidence="1">The sequence shown here is derived from an EMBL/GenBank/DDBJ whole genome shotgun (WGS) entry which is preliminary data.</text>
</comment>
<dbReference type="EMBL" id="JBGNUJ010000012">
    <property type="protein sequence ID" value="KAL3953345.1"/>
    <property type="molecule type" value="Genomic_DNA"/>
</dbReference>
<keyword evidence="2" id="KW-1185">Reference proteome</keyword>
<accession>A0ACC4DDG0</accession>
<dbReference type="Proteomes" id="UP001638806">
    <property type="component" value="Unassembled WGS sequence"/>
</dbReference>